<feature type="region of interest" description="Disordered" evidence="1">
    <location>
        <begin position="1"/>
        <end position="38"/>
    </location>
</feature>
<protein>
    <submittedName>
        <fullName evidence="2">Uncharacterized protein</fullName>
    </submittedName>
</protein>
<evidence type="ECO:0000313" key="2">
    <source>
        <dbReference type="EMBL" id="GFO29874.1"/>
    </source>
</evidence>
<sequence>MVRTCPLNRSSSGGQGDLRLSGPPSGKGIGGEARTYNRRVPADLKVGSVSTVPSTPQISPNVKYSQKQHPVSFALAKTRGRNTVISAKILGF</sequence>
<evidence type="ECO:0000313" key="3">
    <source>
        <dbReference type="Proteomes" id="UP000735302"/>
    </source>
</evidence>
<proteinExistence type="predicted"/>
<gene>
    <name evidence="2" type="ORF">PoB_005637900</name>
</gene>
<name>A0AAV4CFD8_9GAST</name>
<dbReference type="AlphaFoldDB" id="A0AAV4CFD8"/>
<keyword evidence="3" id="KW-1185">Reference proteome</keyword>
<dbReference type="EMBL" id="BLXT01006199">
    <property type="protein sequence ID" value="GFO29874.1"/>
    <property type="molecule type" value="Genomic_DNA"/>
</dbReference>
<organism evidence="2 3">
    <name type="scientific">Plakobranchus ocellatus</name>
    <dbReference type="NCBI Taxonomy" id="259542"/>
    <lineage>
        <taxon>Eukaryota</taxon>
        <taxon>Metazoa</taxon>
        <taxon>Spiralia</taxon>
        <taxon>Lophotrochozoa</taxon>
        <taxon>Mollusca</taxon>
        <taxon>Gastropoda</taxon>
        <taxon>Heterobranchia</taxon>
        <taxon>Euthyneura</taxon>
        <taxon>Panpulmonata</taxon>
        <taxon>Sacoglossa</taxon>
        <taxon>Placobranchoidea</taxon>
        <taxon>Plakobranchidae</taxon>
        <taxon>Plakobranchus</taxon>
    </lineage>
</organism>
<accession>A0AAV4CFD8</accession>
<comment type="caution">
    <text evidence="2">The sequence shown here is derived from an EMBL/GenBank/DDBJ whole genome shotgun (WGS) entry which is preliminary data.</text>
</comment>
<dbReference type="Proteomes" id="UP000735302">
    <property type="component" value="Unassembled WGS sequence"/>
</dbReference>
<reference evidence="2 3" key="1">
    <citation type="journal article" date="2021" name="Elife">
        <title>Chloroplast acquisition without the gene transfer in kleptoplastic sea slugs, Plakobranchus ocellatus.</title>
        <authorList>
            <person name="Maeda T."/>
            <person name="Takahashi S."/>
            <person name="Yoshida T."/>
            <person name="Shimamura S."/>
            <person name="Takaki Y."/>
            <person name="Nagai Y."/>
            <person name="Toyoda A."/>
            <person name="Suzuki Y."/>
            <person name="Arimoto A."/>
            <person name="Ishii H."/>
            <person name="Satoh N."/>
            <person name="Nishiyama T."/>
            <person name="Hasebe M."/>
            <person name="Maruyama T."/>
            <person name="Minagawa J."/>
            <person name="Obokata J."/>
            <person name="Shigenobu S."/>
        </authorList>
    </citation>
    <scope>NUCLEOTIDE SEQUENCE [LARGE SCALE GENOMIC DNA]</scope>
</reference>
<evidence type="ECO:0000256" key="1">
    <source>
        <dbReference type="SAM" id="MobiDB-lite"/>
    </source>
</evidence>